<protein>
    <submittedName>
        <fullName evidence="2">Uncharacterized protein</fullName>
    </submittedName>
</protein>
<name>A0AAE1XY80_9LAMI</name>
<keyword evidence="3" id="KW-1185">Reference proteome</keyword>
<evidence type="ECO:0000313" key="3">
    <source>
        <dbReference type="Proteomes" id="UP001293254"/>
    </source>
</evidence>
<dbReference type="Proteomes" id="UP001293254">
    <property type="component" value="Unassembled WGS sequence"/>
</dbReference>
<reference evidence="2" key="2">
    <citation type="journal article" date="2024" name="Plant">
        <title>Genomic evolution and insights into agronomic trait innovations of Sesamum species.</title>
        <authorList>
            <person name="Miao H."/>
            <person name="Wang L."/>
            <person name="Qu L."/>
            <person name="Liu H."/>
            <person name="Sun Y."/>
            <person name="Le M."/>
            <person name="Wang Q."/>
            <person name="Wei S."/>
            <person name="Zheng Y."/>
            <person name="Lin W."/>
            <person name="Duan Y."/>
            <person name="Cao H."/>
            <person name="Xiong S."/>
            <person name="Wang X."/>
            <person name="Wei L."/>
            <person name="Li C."/>
            <person name="Ma Q."/>
            <person name="Ju M."/>
            <person name="Zhao R."/>
            <person name="Li G."/>
            <person name="Mu C."/>
            <person name="Tian Q."/>
            <person name="Mei H."/>
            <person name="Zhang T."/>
            <person name="Gao T."/>
            <person name="Zhang H."/>
        </authorList>
    </citation>
    <scope>NUCLEOTIDE SEQUENCE</scope>
    <source>
        <strain evidence="2">3651</strain>
    </source>
</reference>
<gene>
    <name evidence="2" type="ORF">Salat_2441600</name>
</gene>
<sequence>MTQATMIFRELMSQPQAPPRFPRDQKRLENRIKRLKKDLAQEKKAKEEAVTKLHQVENELKLLNKQVYLESAWESHMAAYKKYPAFKEELAHKDAPFYVNGFSIYLRQFES</sequence>
<dbReference type="AlphaFoldDB" id="A0AAE1XY80"/>
<feature type="coiled-coil region" evidence="1">
    <location>
        <begin position="25"/>
        <end position="66"/>
    </location>
</feature>
<keyword evidence="1" id="KW-0175">Coiled coil</keyword>
<proteinExistence type="predicted"/>
<evidence type="ECO:0000256" key="1">
    <source>
        <dbReference type="SAM" id="Coils"/>
    </source>
</evidence>
<dbReference type="EMBL" id="JACGWO010000009">
    <property type="protein sequence ID" value="KAK4420285.1"/>
    <property type="molecule type" value="Genomic_DNA"/>
</dbReference>
<evidence type="ECO:0000313" key="2">
    <source>
        <dbReference type="EMBL" id="KAK4420285.1"/>
    </source>
</evidence>
<accession>A0AAE1XY80</accession>
<organism evidence="2 3">
    <name type="scientific">Sesamum alatum</name>
    <dbReference type="NCBI Taxonomy" id="300844"/>
    <lineage>
        <taxon>Eukaryota</taxon>
        <taxon>Viridiplantae</taxon>
        <taxon>Streptophyta</taxon>
        <taxon>Embryophyta</taxon>
        <taxon>Tracheophyta</taxon>
        <taxon>Spermatophyta</taxon>
        <taxon>Magnoliopsida</taxon>
        <taxon>eudicotyledons</taxon>
        <taxon>Gunneridae</taxon>
        <taxon>Pentapetalae</taxon>
        <taxon>asterids</taxon>
        <taxon>lamiids</taxon>
        <taxon>Lamiales</taxon>
        <taxon>Pedaliaceae</taxon>
        <taxon>Sesamum</taxon>
    </lineage>
</organism>
<reference evidence="2" key="1">
    <citation type="submission" date="2020-06" db="EMBL/GenBank/DDBJ databases">
        <authorList>
            <person name="Li T."/>
            <person name="Hu X."/>
            <person name="Zhang T."/>
            <person name="Song X."/>
            <person name="Zhang H."/>
            <person name="Dai N."/>
            <person name="Sheng W."/>
            <person name="Hou X."/>
            <person name="Wei L."/>
        </authorList>
    </citation>
    <scope>NUCLEOTIDE SEQUENCE</scope>
    <source>
        <strain evidence="2">3651</strain>
        <tissue evidence="2">Leaf</tissue>
    </source>
</reference>
<comment type="caution">
    <text evidence="2">The sequence shown here is derived from an EMBL/GenBank/DDBJ whole genome shotgun (WGS) entry which is preliminary data.</text>
</comment>